<gene>
    <name evidence="5" type="ORF">KIH39_07035</name>
</gene>
<evidence type="ECO:0000313" key="5">
    <source>
        <dbReference type="EMBL" id="QVL33657.1"/>
    </source>
</evidence>
<organism evidence="5 6">
    <name type="scientific">Telmatocola sphagniphila</name>
    <dbReference type="NCBI Taxonomy" id="1123043"/>
    <lineage>
        <taxon>Bacteria</taxon>
        <taxon>Pseudomonadati</taxon>
        <taxon>Planctomycetota</taxon>
        <taxon>Planctomycetia</taxon>
        <taxon>Gemmatales</taxon>
        <taxon>Gemmataceae</taxon>
    </lineage>
</organism>
<dbReference type="CDD" id="cd01335">
    <property type="entry name" value="Radical_SAM"/>
    <property type="match status" value="1"/>
</dbReference>
<dbReference type="SFLD" id="SFLDG01084">
    <property type="entry name" value="Uncharacterised_Radical_SAM_Su"/>
    <property type="match status" value="1"/>
</dbReference>
<dbReference type="EMBL" id="CP074694">
    <property type="protein sequence ID" value="QVL33657.1"/>
    <property type="molecule type" value="Genomic_DNA"/>
</dbReference>
<dbReference type="SFLD" id="SFLDS00029">
    <property type="entry name" value="Radical_SAM"/>
    <property type="match status" value="1"/>
</dbReference>
<dbReference type="KEGG" id="tsph:KIH39_07035"/>
<dbReference type="InterPro" id="IPR058240">
    <property type="entry name" value="rSAM_sf"/>
</dbReference>
<dbReference type="InterPro" id="IPR040086">
    <property type="entry name" value="MJ0683-like"/>
</dbReference>
<evidence type="ECO:0000256" key="3">
    <source>
        <dbReference type="ARBA" id="ARBA00023014"/>
    </source>
</evidence>
<dbReference type="GO" id="GO:0003824">
    <property type="term" value="F:catalytic activity"/>
    <property type="evidence" value="ECO:0007669"/>
    <property type="project" value="InterPro"/>
</dbReference>
<accession>A0A8E6B863</accession>
<dbReference type="Pfam" id="PF04055">
    <property type="entry name" value="Radical_SAM"/>
    <property type="match status" value="1"/>
</dbReference>
<dbReference type="InterPro" id="IPR007197">
    <property type="entry name" value="rSAM"/>
</dbReference>
<name>A0A8E6B863_9BACT</name>
<keyword evidence="1" id="KW-0479">Metal-binding</keyword>
<dbReference type="Gene3D" id="3.80.30.30">
    <property type="match status" value="1"/>
</dbReference>
<dbReference type="GO" id="GO:0046872">
    <property type="term" value="F:metal ion binding"/>
    <property type="evidence" value="ECO:0007669"/>
    <property type="project" value="UniProtKB-KW"/>
</dbReference>
<dbReference type="SUPFAM" id="SSF102114">
    <property type="entry name" value="Radical SAM enzymes"/>
    <property type="match status" value="1"/>
</dbReference>
<evidence type="ECO:0000313" key="6">
    <source>
        <dbReference type="Proteomes" id="UP000676194"/>
    </source>
</evidence>
<evidence type="ECO:0000259" key="4">
    <source>
        <dbReference type="SMART" id="SM00729"/>
    </source>
</evidence>
<dbReference type="PANTHER" id="PTHR43432">
    <property type="entry name" value="SLR0285 PROTEIN"/>
    <property type="match status" value="1"/>
</dbReference>
<reference evidence="5" key="1">
    <citation type="submission" date="2021-05" db="EMBL/GenBank/DDBJ databases">
        <title>Complete genome sequence of the cellulolytic planctomycete Telmatocola sphagniphila SP2T and characterization of the first cellulase from planctomycetes.</title>
        <authorList>
            <person name="Rakitin A.L."/>
            <person name="Beletsky A.V."/>
            <person name="Naumoff D.G."/>
            <person name="Kulichevskaya I.S."/>
            <person name="Mardanov A.V."/>
            <person name="Ravin N.V."/>
            <person name="Dedysh S.N."/>
        </authorList>
    </citation>
    <scope>NUCLEOTIDE SEQUENCE</scope>
    <source>
        <strain evidence="5">SP2T</strain>
    </source>
</reference>
<dbReference type="PANTHER" id="PTHR43432:SF3">
    <property type="entry name" value="SLR0285 PROTEIN"/>
    <property type="match status" value="1"/>
</dbReference>
<keyword evidence="2" id="KW-0408">Iron</keyword>
<feature type="domain" description="Elp3/MiaA/NifB-like radical SAM core" evidence="4">
    <location>
        <begin position="61"/>
        <end position="270"/>
    </location>
</feature>
<dbReference type="RefSeq" id="WP_213498578.1">
    <property type="nucleotide sequence ID" value="NZ_CP074694.1"/>
</dbReference>
<dbReference type="SMART" id="SM00729">
    <property type="entry name" value="Elp3"/>
    <property type="match status" value="1"/>
</dbReference>
<proteinExistence type="predicted"/>
<keyword evidence="3" id="KW-0411">Iron-sulfur</keyword>
<evidence type="ECO:0000256" key="1">
    <source>
        <dbReference type="ARBA" id="ARBA00022723"/>
    </source>
</evidence>
<dbReference type="GO" id="GO:0051536">
    <property type="term" value="F:iron-sulfur cluster binding"/>
    <property type="evidence" value="ECO:0007669"/>
    <property type="project" value="UniProtKB-KW"/>
</dbReference>
<keyword evidence="6" id="KW-1185">Reference proteome</keyword>
<protein>
    <submittedName>
        <fullName evidence="5">PA0069 family radical SAM protein</fullName>
    </submittedName>
</protein>
<dbReference type="Proteomes" id="UP000676194">
    <property type="component" value="Chromosome"/>
</dbReference>
<dbReference type="InterPro" id="IPR006638">
    <property type="entry name" value="Elp3/MiaA/NifB-like_rSAM"/>
</dbReference>
<sequence>MSVPPLHGRGISINPANRFIPIYREEGEEWRDPDDPAPQTRFFRDTTKSIFAKNESPDIPFELGINPYRGCEHGCVYCYARPTHEYLSLSCGLDFETQIFIKEDAPDLMRREFSKSSWKPQTISMSGVTDCYQPVELRLQITRRCLEVFAEFRNPVGIVTKNALVTRDIDLLKELAKYQAAVVFISVTTLDKELARVMEPRASAPEARLRAIEELAAAGIPVGTMVAPVIPGLTDHESPAILKAVKERGAITAAYQMLRLPYQVKELFITWLAQHFPERKLKVLNRILSVRDGKLNDWRFGHRMKGEGIWADLYRQQFLLHRERVGLEPYGPSLSTEHFRDPTRLF</sequence>
<dbReference type="AlphaFoldDB" id="A0A8E6B863"/>
<dbReference type="NCBIfam" id="NF033668">
    <property type="entry name" value="rSAM_PA0069"/>
    <property type="match status" value="1"/>
</dbReference>
<evidence type="ECO:0000256" key="2">
    <source>
        <dbReference type="ARBA" id="ARBA00023004"/>
    </source>
</evidence>